<evidence type="ECO:0000313" key="1">
    <source>
        <dbReference type="EMBL" id="MBF8642383.1"/>
    </source>
</evidence>
<proteinExistence type="predicted"/>
<sequence>MSNAGNLVITYEEAGEPRELAIADAPADVDEGTVLLYVLKQHGGESLELDFPPYSDELNKRRLRAQKLNLLNIDWAYR</sequence>
<evidence type="ECO:0000313" key="2">
    <source>
        <dbReference type="EMBL" id="SPZ07778.1"/>
    </source>
</evidence>
<reference evidence="2 3" key="1">
    <citation type="submission" date="2018-06" db="EMBL/GenBank/DDBJ databases">
        <authorList>
            <consortium name="Pathogen Informatics"/>
            <person name="Doyle S."/>
        </authorList>
    </citation>
    <scope>NUCLEOTIDE SEQUENCE [LARGE SCALE GENOMIC DNA]</scope>
    <source>
        <strain evidence="2 3">NCTC11842</strain>
    </source>
</reference>
<organism evidence="2 3">
    <name type="scientific">Pseudomonas luteola</name>
    <dbReference type="NCBI Taxonomy" id="47886"/>
    <lineage>
        <taxon>Bacteria</taxon>
        <taxon>Pseudomonadati</taxon>
        <taxon>Pseudomonadota</taxon>
        <taxon>Gammaproteobacteria</taxon>
        <taxon>Pseudomonadales</taxon>
        <taxon>Pseudomonadaceae</taxon>
        <taxon>Pseudomonas</taxon>
    </lineage>
</organism>
<gene>
    <name evidence="1" type="ORF">IRZ65_17025</name>
    <name evidence="2" type="ORF">NCTC11842_02499</name>
</gene>
<dbReference type="AlphaFoldDB" id="A0A2X2CJ74"/>
<reference evidence="1 4" key="2">
    <citation type="submission" date="2020-10" db="EMBL/GenBank/DDBJ databases">
        <title>Genome sequences of Pseudomonas isolates.</title>
        <authorList>
            <person name="Wessels L."/>
            <person name="Reich F."/>
            <person name="Hammerl J."/>
        </authorList>
    </citation>
    <scope>NUCLEOTIDE SEQUENCE [LARGE SCALE GENOMIC DNA]</scope>
    <source>
        <strain evidence="1 4">20-MO00624-0</strain>
    </source>
</reference>
<evidence type="ECO:0000313" key="3">
    <source>
        <dbReference type="Proteomes" id="UP000250443"/>
    </source>
</evidence>
<keyword evidence="4" id="KW-1185">Reference proteome</keyword>
<evidence type="ECO:0000313" key="4">
    <source>
        <dbReference type="Proteomes" id="UP000626180"/>
    </source>
</evidence>
<dbReference type="EMBL" id="JADMCD010000009">
    <property type="protein sequence ID" value="MBF8642383.1"/>
    <property type="molecule type" value="Genomic_DNA"/>
</dbReference>
<protein>
    <recommendedName>
        <fullName evidence="5">DUF2283 domain-containing protein</fullName>
    </recommendedName>
</protein>
<name>A0A2X2CJ74_PSELU</name>
<evidence type="ECO:0008006" key="5">
    <source>
        <dbReference type="Google" id="ProtNLM"/>
    </source>
</evidence>
<dbReference type="EMBL" id="UAUF01000012">
    <property type="protein sequence ID" value="SPZ07778.1"/>
    <property type="molecule type" value="Genomic_DNA"/>
</dbReference>
<dbReference type="Proteomes" id="UP000626180">
    <property type="component" value="Unassembled WGS sequence"/>
</dbReference>
<accession>A0A2X2CJ74</accession>
<dbReference type="RefSeq" id="WP_010794710.1">
    <property type="nucleotide sequence ID" value="NZ_CP044086.1"/>
</dbReference>
<dbReference type="Proteomes" id="UP000250443">
    <property type="component" value="Unassembled WGS sequence"/>
</dbReference>